<evidence type="ECO:0000313" key="2">
    <source>
        <dbReference type="EMBL" id="MFD3275464.1"/>
    </source>
</evidence>
<keyword evidence="3" id="KW-1185">Reference proteome</keyword>
<dbReference type="EMBL" id="JBBKYA010000002">
    <property type="protein sequence ID" value="MFD3275464.1"/>
    <property type="molecule type" value="Genomic_DNA"/>
</dbReference>
<dbReference type="Proteomes" id="UP001598114">
    <property type="component" value="Unassembled WGS sequence"/>
</dbReference>
<dbReference type="GO" id="GO:0047733">
    <property type="term" value="F:CDP-glucose 4,6-dehydratase activity"/>
    <property type="evidence" value="ECO:0007669"/>
    <property type="project" value="UniProtKB-EC"/>
</dbReference>
<evidence type="ECO:0000259" key="1">
    <source>
        <dbReference type="Pfam" id="PF16363"/>
    </source>
</evidence>
<comment type="caution">
    <text evidence="2">The sequence shown here is derived from an EMBL/GenBank/DDBJ whole genome shotgun (WGS) entry which is preliminary data.</text>
</comment>
<dbReference type="PANTHER" id="PTHR43000">
    <property type="entry name" value="DTDP-D-GLUCOSE 4,6-DEHYDRATASE-RELATED"/>
    <property type="match status" value="1"/>
</dbReference>
<accession>A0ABW6CXH5</accession>
<dbReference type="NCBIfam" id="TIGR02622">
    <property type="entry name" value="CDP_4_6_dhtase"/>
    <property type="match status" value="1"/>
</dbReference>
<dbReference type="Gene3D" id="3.40.50.720">
    <property type="entry name" value="NAD(P)-binding Rossmann-like Domain"/>
    <property type="match status" value="1"/>
</dbReference>
<keyword evidence="2" id="KW-0456">Lyase</keyword>
<sequence length="366" mass="42066">MFKNIYKNKRVLVTGHTGFKGSWLTTWLLNLGAEVAGYSISIPTTPSHFEELGLENRIQHFLGDIRDYAHLLRVCEEFKPEFIFHLAAQPLVRYSYENPKETFEVNMLGTLNVLDVIRQLNDVIKVGVIITSDKCYDNVEWVYGYREDDKLGGEDPYSGSKGAAELVAKSYMKSFFTNGYPNVCTTRAGNVIGGGDWAKDRIVPDIVRSWSHNKSVEIRNPNSTRPWQHVLEPLSGYLCVGAELYEEHSTHKNQAYNFGPDSNVNKNVGELIDEMKILWADSPGWQNKQISDEKKEANLLKLSCDKANIHLAWYPVMDFNETIDFTMKWYSHFYFEEKAIFEFTQNQIGLYTEKAKKKGIKWAIDE</sequence>
<dbReference type="Gene3D" id="3.90.25.10">
    <property type="entry name" value="UDP-galactose 4-epimerase, domain 1"/>
    <property type="match status" value="1"/>
</dbReference>
<dbReference type="Pfam" id="PF16363">
    <property type="entry name" value="GDP_Man_Dehyd"/>
    <property type="match status" value="1"/>
</dbReference>
<organism evidence="2 3">
    <name type="scientific">Aquirufa echingensis</name>
    <dbReference type="NCBI Taxonomy" id="3096516"/>
    <lineage>
        <taxon>Bacteria</taxon>
        <taxon>Pseudomonadati</taxon>
        <taxon>Bacteroidota</taxon>
        <taxon>Cytophagia</taxon>
        <taxon>Cytophagales</taxon>
        <taxon>Flectobacillaceae</taxon>
        <taxon>Aquirufa</taxon>
    </lineage>
</organism>
<reference evidence="2 3" key="1">
    <citation type="submission" date="2024-03" db="EMBL/GenBank/DDBJ databases">
        <title>Aquirufa genome sequencing.</title>
        <authorList>
            <person name="Pitt A."/>
            <person name="Hahn M.W."/>
        </authorList>
    </citation>
    <scope>NUCLEOTIDE SEQUENCE [LARGE SCALE GENOMIC DNA]</scope>
    <source>
        <strain evidence="2 3">PLAD-142S6K</strain>
    </source>
</reference>
<name>A0ABW6CXH5_9BACT</name>
<feature type="domain" description="NAD(P)-binding" evidence="1">
    <location>
        <begin position="12"/>
        <end position="324"/>
    </location>
</feature>
<dbReference type="CDD" id="cd05252">
    <property type="entry name" value="CDP_GD_SDR_e"/>
    <property type="match status" value="1"/>
</dbReference>
<evidence type="ECO:0000313" key="3">
    <source>
        <dbReference type="Proteomes" id="UP001598114"/>
    </source>
</evidence>
<dbReference type="RefSeq" id="WP_377975424.1">
    <property type="nucleotide sequence ID" value="NZ_JBBKYA010000002.1"/>
</dbReference>
<protein>
    <submittedName>
        <fullName evidence="2">CDP-glucose 4,6-dehydratase</fullName>
        <ecNumber evidence="2">4.2.1.45</ecNumber>
    </submittedName>
</protein>
<dbReference type="InterPro" id="IPR036291">
    <property type="entry name" value="NAD(P)-bd_dom_sf"/>
</dbReference>
<dbReference type="SUPFAM" id="SSF51735">
    <property type="entry name" value="NAD(P)-binding Rossmann-fold domains"/>
    <property type="match status" value="1"/>
</dbReference>
<dbReference type="EC" id="4.2.1.45" evidence="2"/>
<proteinExistence type="predicted"/>
<dbReference type="InterPro" id="IPR016040">
    <property type="entry name" value="NAD(P)-bd_dom"/>
</dbReference>
<gene>
    <name evidence="2" type="primary">rfbG</name>
    <name evidence="2" type="ORF">SKC38_04390</name>
</gene>
<dbReference type="InterPro" id="IPR013445">
    <property type="entry name" value="CDP_4_6_deHydtase"/>
</dbReference>